<evidence type="ECO:0008006" key="6">
    <source>
        <dbReference type="Google" id="ProtNLM"/>
    </source>
</evidence>
<reference evidence="4 5" key="1">
    <citation type="submission" date="2024-05" db="EMBL/GenBank/DDBJ databases">
        <authorList>
            <person name="Wallberg A."/>
        </authorList>
    </citation>
    <scope>NUCLEOTIDE SEQUENCE [LARGE SCALE GENOMIC DNA]</scope>
</reference>
<feature type="domain" description="MBD" evidence="3">
    <location>
        <begin position="233"/>
        <end position="308"/>
    </location>
</feature>
<dbReference type="EMBL" id="CAXKWB010026855">
    <property type="protein sequence ID" value="CAL4130764.1"/>
    <property type="molecule type" value="Genomic_DNA"/>
</dbReference>
<dbReference type="PROSITE" id="PS50157">
    <property type="entry name" value="ZINC_FINGER_C2H2_2"/>
    <property type="match status" value="1"/>
</dbReference>
<dbReference type="AlphaFoldDB" id="A0AAV2RL72"/>
<dbReference type="Pfam" id="PF01429">
    <property type="entry name" value="MBD"/>
    <property type="match status" value="1"/>
</dbReference>
<dbReference type="GO" id="GO:0003677">
    <property type="term" value="F:DNA binding"/>
    <property type="evidence" value="ECO:0007669"/>
    <property type="project" value="InterPro"/>
</dbReference>
<proteinExistence type="predicted"/>
<gene>
    <name evidence="4" type="ORF">MNOR_LOCUS26631</name>
</gene>
<dbReference type="GO" id="GO:0008270">
    <property type="term" value="F:zinc ion binding"/>
    <property type="evidence" value="ECO:0007669"/>
    <property type="project" value="UniProtKB-KW"/>
</dbReference>
<dbReference type="InterPro" id="IPR001739">
    <property type="entry name" value="Methyl_CpG_DNA-bd"/>
</dbReference>
<dbReference type="PROSITE" id="PS00028">
    <property type="entry name" value="ZINC_FINGER_C2H2_1"/>
    <property type="match status" value="2"/>
</dbReference>
<keyword evidence="1" id="KW-0863">Zinc-finger</keyword>
<feature type="domain" description="C2H2-type" evidence="2">
    <location>
        <begin position="440"/>
        <end position="467"/>
    </location>
</feature>
<evidence type="ECO:0000313" key="5">
    <source>
        <dbReference type="Proteomes" id="UP001497623"/>
    </source>
</evidence>
<organism evidence="4 5">
    <name type="scientific">Meganyctiphanes norvegica</name>
    <name type="common">Northern krill</name>
    <name type="synonym">Thysanopoda norvegica</name>
    <dbReference type="NCBI Taxonomy" id="48144"/>
    <lineage>
        <taxon>Eukaryota</taxon>
        <taxon>Metazoa</taxon>
        <taxon>Ecdysozoa</taxon>
        <taxon>Arthropoda</taxon>
        <taxon>Crustacea</taxon>
        <taxon>Multicrustacea</taxon>
        <taxon>Malacostraca</taxon>
        <taxon>Eumalacostraca</taxon>
        <taxon>Eucarida</taxon>
        <taxon>Euphausiacea</taxon>
        <taxon>Euphausiidae</taxon>
        <taxon>Meganyctiphanes</taxon>
    </lineage>
</organism>
<protein>
    <recommendedName>
        <fullName evidence="6">C2H2-type domain-containing protein</fullName>
    </recommendedName>
</protein>
<comment type="caution">
    <text evidence="4">The sequence shown here is derived from an EMBL/GenBank/DDBJ whole genome shotgun (WGS) entry which is preliminary data.</text>
</comment>
<name>A0AAV2RL72_MEGNR</name>
<feature type="domain" description="MBD" evidence="3">
    <location>
        <begin position="316"/>
        <end position="393"/>
    </location>
</feature>
<dbReference type="InterPro" id="IPR016177">
    <property type="entry name" value="DNA-bd_dom_sf"/>
</dbReference>
<sequence length="539" mass="62224">MNDIGSEGEDEFECSECEFKCSNEIDIIEHSEIHQSANNAIDNILDVPSGSTFRHDSVKENLTDVNQHKNVNNDKEKEANIIMPLMPELDDFLNYKSREIKDEEHSTNEVYQKIIIGNKKIKLEDIDIKEEDISHPSTHQINEYDNIPKTQNTLIEGLALMISETEYVDGREAIYSAHYNKVNIFKKEKTFTEKEFGNVSTLLSCKNNPLRNDLGFRISIEELSFTEIPFHVEVEVDQTGLYIPPGWKLKVNMGNRICSGQIMYECFYYTGLGTKLSSKKDANDYLIKNSFANFDTKRLHFSVRLKSKNPVQPTIERGADNGGVYVPDGWQRKVCVSTIAKAKRQHHINYINPIGKSFWSKSAVYAYLSHPDSFNEKFIDVEKMNFSFIDQSCFNLYMCKLCCYSFRDKSGAYNHDCKNIQKCDIKLTSGGVLPKYYKYFVCTDCCMKLMRHDELPIHLRYHINKNTSSTEVMSDSNRKMIVYGCEKCNFGCLKYLKVLEHLKNHAPHIITPADEDAYPRYANEIDENTLKCIYKIKAN</sequence>
<accession>A0AAV2RL72</accession>
<evidence type="ECO:0000313" key="4">
    <source>
        <dbReference type="EMBL" id="CAL4130764.1"/>
    </source>
</evidence>
<dbReference type="PROSITE" id="PS50982">
    <property type="entry name" value="MBD"/>
    <property type="match status" value="2"/>
</dbReference>
<dbReference type="Gene3D" id="3.30.890.10">
    <property type="entry name" value="Methyl-cpg-binding Protein 2, Chain A"/>
    <property type="match status" value="1"/>
</dbReference>
<keyword evidence="5" id="KW-1185">Reference proteome</keyword>
<evidence type="ECO:0000256" key="1">
    <source>
        <dbReference type="PROSITE-ProRule" id="PRU00042"/>
    </source>
</evidence>
<keyword evidence="1" id="KW-0862">Zinc</keyword>
<dbReference type="InterPro" id="IPR013087">
    <property type="entry name" value="Znf_C2H2_type"/>
</dbReference>
<dbReference type="SMART" id="SM00355">
    <property type="entry name" value="ZnF_C2H2"/>
    <property type="match status" value="3"/>
</dbReference>
<evidence type="ECO:0000259" key="3">
    <source>
        <dbReference type="PROSITE" id="PS50982"/>
    </source>
</evidence>
<evidence type="ECO:0000259" key="2">
    <source>
        <dbReference type="PROSITE" id="PS50157"/>
    </source>
</evidence>
<keyword evidence="1" id="KW-0479">Metal-binding</keyword>
<dbReference type="SUPFAM" id="SSF54171">
    <property type="entry name" value="DNA-binding domain"/>
    <property type="match status" value="2"/>
</dbReference>
<dbReference type="Proteomes" id="UP001497623">
    <property type="component" value="Unassembled WGS sequence"/>
</dbReference>